<dbReference type="Proteomes" id="UP001472677">
    <property type="component" value="Unassembled WGS sequence"/>
</dbReference>
<evidence type="ECO:0000313" key="2">
    <source>
        <dbReference type="Proteomes" id="UP001472677"/>
    </source>
</evidence>
<sequence>MAASSSNRLHQSIVYRNHNTERANKHKWKIDLSTSSIFRRDLKNFSKEASTTASTISDSAFCDVKSATPFSNPFFESLSFFSITTTKPCAYLCKVEEDM</sequence>
<reference evidence="1 2" key="1">
    <citation type="journal article" date="2024" name="G3 (Bethesda)">
        <title>Genome assembly of Hibiscus sabdariffa L. provides insights into metabolisms of medicinal natural products.</title>
        <authorList>
            <person name="Kim T."/>
        </authorList>
    </citation>
    <scope>NUCLEOTIDE SEQUENCE [LARGE SCALE GENOMIC DNA]</scope>
    <source>
        <strain evidence="1">TK-2024</strain>
        <tissue evidence="1">Old leaves</tissue>
    </source>
</reference>
<name>A0ABR2B7Z9_9ROSI</name>
<gene>
    <name evidence="1" type="ORF">V6N12_000354</name>
</gene>
<evidence type="ECO:0000313" key="1">
    <source>
        <dbReference type="EMBL" id="KAK8503036.1"/>
    </source>
</evidence>
<keyword evidence="2" id="KW-1185">Reference proteome</keyword>
<dbReference type="EMBL" id="JBBPBM010000156">
    <property type="protein sequence ID" value="KAK8503036.1"/>
    <property type="molecule type" value="Genomic_DNA"/>
</dbReference>
<organism evidence="1 2">
    <name type="scientific">Hibiscus sabdariffa</name>
    <name type="common">roselle</name>
    <dbReference type="NCBI Taxonomy" id="183260"/>
    <lineage>
        <taxon>Eukaryota</taxon>
        <taxon>Viridiplantae</taxon>
        <taxon>Streptophyta</taxon>
        <taxon>Embryophyta</taxon>
        <taxon>Tracheophyta</taxon>
        <taxon>Spermatophyta</taxon>
        <taxon>Magnoliopsida</taxon>
        <taxon>eudicotyledons</taxon>
        <taxon>Gunneridae</taxon>
        <taxon>Pentapetalae</taxon>
        <taxon>rosids</taxon>
        <taxon>malvids</taxon>
        <taxon>Malvales</taxon>
        <taxon>Malvaceae</taxon>
        <taxon>Malvoideae</taxon>
        <taxon>Hibiscus</taxon>
    </lineage>
</organism>
<protein>
    <submittedName>
        <fullName evidence="1">Uncharacterized protein</fullName>
    </submittedName>
</protein>
<proteinExistence type="predicted"/>
<comment type="caution">
    <text evidence="1">The sequence shown here is derived from an EMBL/GenBank/DDBJ whole genome shotgun (WGS) entry which is preliminary data.</text>
</comment>
<accession>A0ABR2B7Z9</accession>